<reference evidence="1 2" key="1">
    <citation type="submission" date="2016-05" db="EMBL/GenBank/DDBJ databases">
        <title>First whole genome sequencing of Entamoeba histolytica HM1:IMSS-clone-6.</title>
        <authorList>
            <person name="Mukherjee Avik.K."/>
            <person name="Izumyama S."/>
            <person name="Nakada-Tsukui K."/>
            <person name="Nozaki T."/>
        </authorList>
    </citation>
    <scope>NUCLEOTIDE SEQUENCE [LARGE SCALE GENOMIC DNA]</scope>
    <source>
        <strain evidence="1 2">HM1:IMSS clone 6</strain>
    </source>
</reference>
<dbReference type="Proteomes" id="UP000078387">
    <property type="component" value="Unassembled WGS sequence"/>
</dbReference>
<dbReference type="EMBL" id="BDEQ01000001">
    <property type="protein sequence ID" value="GAT93219.1"/>
    <property type="molecule type" value="Genomic_DNA"/>
</dbReference>
<accession>A0A175JHP9</accession>
<dbReference type="VEuPathDB" id="AmoebaDB:EHI5A_012280"/>
<organism evidence="1 2">
    <name type="scientific">Entamoeba histolytica</name>
    <dbReference type="NCBI Taxonomy" id="5759"/>
    <lineage>
        <taxon>Eukaryota</taxon>
        <taxon>Amoebozoa</taxon>
        <taxon>Evosea</taxon>
        <taxon>Archamoebae</taxon>
        <taxon>Mastigamoebida</taxon>
        <taxon>Entamoebidae</taxon>
        <taxon>Entamoeba</taxon>
    </lineage>
</organism>
<dbReference type="VEuPathDB" id="AmoebaDB:KM1_012500"/>
<comment type="caution">
    <text evidence="1">The sequence shown here is derived from an EMBL/GenBank/DDBJ whole genome shotgun (WGS) entry which is preliminary data.</text>
</comment>
<sequence>MKNVLRPIAQHLFKQTEITVETDEVNEYMFEEDSVFSEGFDEVGYTSQFSDLEWDRICDDIVIPPRDSNPIKLVLSAPSHVFDECNETNQKIMDFNLHDDVFEITSNGFFLI</sequence>
<dbReference type="VEuPathDB" id="AmoebaDB:EHI8A_021940"/>
<name>A0A175JHP9_ENTHI</name>
<dbReference type="AlphaFoldDB" id="A0A175JHP9"/>
<protein>
    <submittedName>
        <fullName evidence="1">Uncharacterized protein</fullName>
    </submittedName>
</protein>
<gene>
    <name evidence="1" type="ORF">CL6EHI_126980</name>
</gene>
<evidence type="ECO:0000313" key="2">
    <source>
        <dbReference type="Proteomes" id="UP000078387"/>
    </source>
</evidence>
<dbReference type="VEuPathDB" id="AmoebaDB:EHI_126980"/>
<dbReference type="VEuPathDB" id="AmoebaDB:EHI7A_003270"/>
<evidence type="ECO:0000313" key="1">
    <source>
        <dbReference type="EMBL" id="GAT93219.1"/>
    </source>
</evidence>
<proteinExistence type="predicted"/>